<gene>
    <name evidence="2" type="ORF">PLXY2_LOCUS11778</name>
</gene>
<sequence length="735" mass="82494">MLCADCNTTCGDGANCSNCHKDLCFSCSNLTERGYRNLGSERRATWKCPKCRISSPRIPSPSLQRNDGALEEILSRLDLLTQKLDVLPKLISDVNDLKTNMLEVIKSCEFACLKVDDFATKLDDLSGRVGQLEEVKKMVEVSQVAVDSLKQESAERDQWSRMNNVEIKGVPLKSTENLFKIVESLESWLLDGISDGELFDERYCVWRRDRDYAATGQTRGGGVLIAAKSELHASRRVEYQSSAEDIWVTIRSPDTRPRGDFNMSSITWSPSHEGFIPSNLCTDYMIDFIDTINTCNLQQYCDIRNAHGRILDLVLCTRAVSVQACLDPLVPEDPHHKALSINASFDDMKVFMVVNNAADALCLQEDLCRLDRYCVSNKRGILLEVAQRTDLSGDKFREIQSKIEASIQNLRPQDEYREFLDKYKSPPSSPVSFAFDESLVEDTSGKLQPNQLTVDNLTVEWLKEKLTELETNLQDNREKQAALQGPEIIGNGVCKNNNTTLTNGGMNGIDRHSPPPLPLTTSEPIKLLELRVAERKCAKQAEMIRSALAELGCEEAPSGCPDLSAEAVGVDSLDGSSPDHQDRSSIGSKASLDTLRLHLHSIIPPKPFFRLFSRPFRRKSVPSSPALPPKTFRSSSEGPKDPVKPARLVRSKRFTVLRRRLRKRVDVYVHCRVNHRGVFKRRRNSSHVCLNSVVKELVEQVAINVNSHFDLIIAGACTRLFAQTSRRHSFPIESK</sequence>
<feature type="region of interest" description="Disordered" evidence="1">
    <location>
        <begin position="619"/>
        <end position="644"/>
    </location>
</feature>
<organism evidence="2 3">
    <name type="scientific">Plutella xylostella</name>
    <name type="common">Diamondback moth</name>
    <name type="synonym">Plutella maculipennis</name>
    <dbReference type="NCBI Taxonomy" id="51655"/>
    <lineage>
        <taxon>Eukaryota</taxon>
        <taxon>Metazoa</taxon>
        <taxon>Ecdysozoa</taxon>
        <taxon>Arthropoda</taxon>
        <taxon>Hexapoda</taxon>
        <taxon>Insecta</taxon>
        <taxon>Pterygota</taxon>
        <taxon>Neoptera</taxon>
        <taxon>Endopterygota</taxon>
        <taxon>Lepidoptera</taxon>
        <taxon>Glossata</taxon>
        <taxon>Ditrysia</taxon>
        <taxon>Yponomeutoidea</taxon>
        <taxon>Plutellidae</taxon>
        <taxon>Plutella</taxon>
    </lineage>
</organism>
<comment type="caution">
    <text evidence="2">The sequence shown here is derived from an EMBL/GenBank/DDBJ whole genome shotgun (WGS) entry which is preliminary data.</text>
</comment>
<evidence type="ECO:0000313" key="2">
    <source>
        <dbReference type="EMBL" id="CAG9133522.1"/>
    </source>
</evidence>
<reference evidence="2" key="1">
    <citation type="submission" date="2020-11" db="EMBL/GenBank/DDBJ databases">
        <authorList>
            <person name="Whiteford S."/>
        </authorList>
    </citation>
    <scope>NUCLEOTIDE SEQUENCE</scope>
</reference>
<keyword evidence="3" id="KW-1185">Reference proteome</keyword>
<accession>A0A8S4G3N4</accession>
<dbReference type="EMBL" id="CAJHNJ030000063">
    <property type="protein sequence ID" value="CAG9133522.1"/>
    <property type="molecule type" value="Genomic_DNA"/>
</dbReference>
<dbReference type="Proteomes" id="UP000653454">
    <property type="component" value="Unassembled WGS sequence"/>
</dbReference>
<name>A0A8S4G3N4_PLUXY</name>
<evidence type="ECO:0000256" key="1">
    <source>
        <dbReference type="SAM" id="MobiDB-lite"/>
    </source>
</evidence>
<proteinExistence type="predicted"/>
<evidence type="ECO:0000313" key="3">
    <source>
        <dbReference type="Proteomes" id="UP000653454"/>
    </source>
</evidence>
<protein>
    <submittedName>
        <fullName evidence="2">(diamondback moth) hypothetical protein</fullName>
    </submittedName>
</protein>
<dbReference type="AlphaFoldDB" id="A0A8S4G3N4"/>